<evidence type="ECO:0000313" key="5">
    <source>
        <dbReference type="Proteomes" id="UP000003919"/>
    </source>
</evidence>
<dbReference type="InterPro" id="IPR052173">
    <property type="entry name" value="Beta-lactam_resp_regulator"/>
</dbReference>
<dbReference type="HOGENOM" id="CLU_672006_0_0_10"/>
<keyword evidence="1" id="KW-0472">Membrane</keyword>
<accession>A3I2W5</accession>
<protein>
    <submittedName>
        <fullName evidence="4">Transcriptional regulator</fullName>
    </submittedName>
</protein>
<keyword evidence="1" id="KW-0812">Transmembrane</keyword>
<dbReference type="InterPro" id="IPR008756">
    <property type="entry name" value="Peptidase_M56"/>
</dbReference>
<dbReference type="STRING" id="388413.ALPR1_13874"/>
<proteinExistence type="predicted"/>
<dbReference type="Pfam" id="PF05569">
    <property type="entry name" value="Peptidase_M56"/>
    <property type="match status" value="1"/>
</dbReference>
<evidence type="ECO:0000313" key="4">
    <source>
        <dbReference type="EMBL" id="EAZ79164.1"/>
    </source>
</evidence>
<comment type="caution">
    <text evidence="4">The sequence shown here is derived from an EMBL/GenBank/DDBJ whole genome shotgun (WGS) entry which is preliminary data.</text>
</comment>
<evidence type="ECO:0000259" key="2">
    <source>
        <dbReference type="Pfam" id="PF05569"/>
    </source>
</evidence>
<feature type="transmembrane region" description="Helical" evidence="1">
    <location>
        <begin position="270"/>
        <end position="290"/>
    </location>
</feature>
<evidence type="ECO:0000259" key="3">
    <source>
        <dbReference type="Pfam" id="PF13648"/>
    </source>
</evidence>
<dbReference type="Pfam" id="PF13648">
    <property type="entry name" value="Lipocalin_4"/>
    <property type="match status" value="1"/>
</dbReference>
<sequence>MVFLFTYLLEASLGILLVFLFYKILMEDLTFFSLGRVTLLGLLSAAVLLPLFSFEFQWLGESAIRPINNSLNWMEGQVNSDSSTLENRSFNWVSILQLVYIIGLIYSISKLVIGLFKTWNLISKSQKLKTGDHVIVIHERFIPASFFNYILLPEYPEGNQEFNQILLHESVHIRKGHTWDVLFLQVIKSIFWFNPVIYALEKQLREIHEFQADQEVTNSYSPIAYSRLLLKQLSKDCGLQFMNNFNQFQTKKRIMMMNKSKSNAIQKNRFLLSIPLLALMIGLFSCDMAINQADLTGTWTGTDFQFEQSEGPDLSAMIEGGRALHEGGKLTLNEDGTMSITSGQGEMNGSGTYRFYTNGNILITTMDGGEETSYEVISLSEEELVTKHDVAMDTPMGKVAGTITLTYKR</sequence>
<reference evidence="4 5" key="1">
    <citation type="journal article" date="2011" name="J. Bacteriol.">
        <title>Complete genome sequence of Algoriphagus sp. PR1, bacterial prey of a colony-forming choanoflagellate.</title>
        <authorList>
            <person name="Alegado R.A."/>
            <person name="Ferriera S."/>
            <person name="Nusbaum C."/>
            <person name="Young S.K."/>
            <person name="Zeng Q."/>
            <person name="Imamovic A."/>
            <person name="Fairclough S.R."/>
            <person name="King N."/>
        </authorList>
    </citation>
    <scope>NUCLEOTIDE SEQUENCE [LARGE SCALE GENOMIC DNA]</scope>
    <source>
        <strain evidence="4 5">PR1</strain>
    </source>
</reference>
<dbReference type="InterPro" id="IPR024311">
    <property type="entry name" value="Lipocalin-like"/>
</dbReference>
<dbReference type="Proteomes" id="UP000003919">
    <property type="component" value="Unassembled WGS sequence"/>
</dbReference>
<gene>
    <name evidence="4" type="ORF">ALPR1_13874</name>
</gene>
<name>A3I2W5_9BACT</name>
<keyword evidence="1" id="KW-1133">Transmembrane helix</keyword>
<organism evidence="4 5">
    <name type="scientific">Algoriphagus machipongonensis</name>
    <dbReference type="NCBI Taxonomy" id="388413"/>
    <lineage>
        <taxon>Bacteria</taxon>
        <taxon>Pseudomonadati</taxon>
        <taxon>Bacteroidota</taxon>
        <taxon>Cytophagia</taxon>
        <taxon>Cytophagales</taxon>
        <taxon>Cyclobacteriaceae</taxon>
        <taxon>Algoriphagus</taxon>
    </lineage>
</organism>
<feature type="domain" description="Lipocalin-like" evidence="3">
    <location>
        <begin position="295"/>
        <end position="385"/>
    </location>
</feature>
<feature type="transmembrane region" description="Helical" evidence="1">
    <location>
        <begin position="37"/>
        <end position="59"/>
    </location>
</feature>
<feature type="transmembrane region" description="Helical" evidence="1">
    <location>
        <begin position="92"/>
        <end position="116"/>
    </location>
</feature>
<keyword evidence="5" id="KW-1185">Reference proteome</keyword>
<dbReference type="AlphaFoldDB" id="A3I2W5"/>
<feature type="domain" description="Peptidase M56" evidence="2">
    <location>
        <begin position="141"/>
        <end position="257"/>
    </location>
</feature>
<dbReference type="PANTHER" id="PTHR34978:SF3">
    <property type="entry name" value="SLR0241 PROTEIN"/>
    <property type="match status" value="1"/>
</dbReference>
<dbReference type="PANTHER" id="PTHR34978">
    <property type="entry name" value="POSSIBLE SENSOR-TRANSDUCER PROTEIN BLAR"/>
    <property type="match status" value="1"/>
</dbReference>
<feature type="transmembrane region" description="Helical" evidence="1">
    <location>
        <begin position="6"/>
        <end position="25"/>
    </location>
</feature>
<dbReference type="CDD" id="cd07341">
    <property type="entry name" value="M56_BlaR1_MecR1_like"/>
    <property type="match status" value="1"/>
</dbReference>
<evidence type="ECO:0000256" key="1">
    <source>
        <dbReference type="SAM" id="Phobius"/>
    </source>
</evidence>
<dbReference type="EMBL" id="AAXU02000001">
    <property type="protein sequence ID" value="EAZ79164.1"/>
    <property type="molecule type" value="Genomic_DNA"/>
</dbReference>
<dbReference type="eggNOG" id="COG4219">
    <property type="taxonomic scope" value="Bacteria"/>
</dbReference>